<evidence type="ECO:0000313" key="4">
    <source>
        <dbReference type="Proteomes" id="UP000008311"/>
    </source>
</evidence>
<reference evidence="4" key="1">
    <citation type="journal article" date="2010" name="Nat. Biotechnol.">
        <title>Draft genome sequence of the oilseed species Ricinus communis.</title>
        <authorList>
            <person name="Chan A.P."/>
            <person name="Crabtree J."/>
            <person name="Zhao Q."/>
            <person name="Lorenzi H."/>
            <person name="Orvis J."/>
            <person name="Puiu D."/>
            <person name="Melake-Berhan A."/>
            <person name="Jones K.M."/>
            <person name="Redman J."/>
            <person name="Chen G."/>
            <person name="Cahoon E.B."/>
            <person name="Gedil M."/>
            <person name="Stanke M."/>
            <person name="Haas B.J."/>
            <person name="Wortman J.R."/>
            <person name="Fraser-Liggett C.M."/>
            <person name="Ravel J."/>
            <person name="Rabinowicz P.D."/>
        </authorList>
    </citation>
    <scope>NUCLEOTIDE SEQUENCE [LARGE SCALE GENOMIC DNA]</scope>
    <source>
        <strain evidence="4">cv. Hale</strain>
    </source>
</reference>
<evidence type="ECO:0000259" key="2">
    <source>
        <dbReference type="Pfam" id="PF13839"/>
    </source>
</evidence>
<dbReference type="InterPro" id="IPR026057">
    <property type="entry name" value="TBL_C"/>
</dbReference>
<gene>
    <name evidence="3" type="ORF">RCOM_0838220</name>
</gene>
<protein>
    <recommendedName>
        <fullName evidence="2">Trichome birefringence-like C-terminal domain-containing protein</fullName>
    </recommendedName>
</protein>
<dbReference type="Proteomes" id="UP000008311">
    <property type="component" value="Unassembled WGS sequence"/>
</dbReference>
<dbReference type="eggNOG" id="ENOG502QUBK">
    <property type="taxonomic scope" value="Eukaryota"/>
</dbReference>
<comment type="similarity">
    <text evidence="1">Belongs to the PC-esterase family. TBL subfamily.</text>
</comment>
<name>B9SQN6_RICCO</name>
<dbReference type="InterPro" id="IPR029962">
    <property type="entry name" value="TBL"/>
</dbReference>
<keyword evidence="4" id="KW-1185">Reference proteome</keyword>
<evidence type="ECO:0000313" key="3">
    <source>
        <dbReference type="EMBL" id="EEF34063.1"/>
    </source>
</evidence>
<dbReference type="PANTHER" id="PTHR32285">
    <property type="entry name" value="PROTEIN TRICHOME BIREFRINGENCE-LIKE 9-RELATED"/>
    <property type="match status" value="1"/>
</dbReference>
<dbReference type="AlphaFoldDB" id="B9SQN6"/>
<dbReference type="STRING" id="3988.B9SQN6"/>
<sequence length="203" mass="24061">MGNLHKEWKAGFSLSELKMAAQRLFEAKLLQQKLKGKRLMFVGDSTHFNRWQSLICLVQSAIPPGKKSLDYSTYTTVFRIRDYKATIEFYWAPFLVESNSDPPRTRDGKRDAIIMPESMAKHGDNWKDVDYIVFNTYTWWLKFPTMKVLRGSFDKGATEYDEIQRHVVYERVLRTWAKWVEENVDPNHTSIFFSSMFPQHLRY</sequence>
<dbReference type="Pfam" id="PF13839">
    <property type="entry name" value="PC-Esterase"/>
    <property type="match status" value="1"/>
</dbReference>
<dbReference type="PANTHER" id="PTHR32285:SF157">
    <property type="entry name" value="PROTEIN TRICHOME BIREFRINGENCE-LIKE 30"/>
    <property type="match status" value="1"/>
</dbReference>
<organism evidence="3 4">
    <name type="scientific">Ricinus communis</name>
    <name type="common">Castor bean</name>
    <dbReference type="NCBI Taxonomy" id="3988"/>
    <lineage>
        <taxon>Eukaryota</taxon>
        <taxon>Viridiplantae</taxon>
        <taxon>Streptophyta</taxon>
        <taxon>Embryophyta</taxon>
        <taxon>Tracheophyta</taxon>
        <taxon>Spermatophyta</taxon>
        <taxon>Magnoliopsida</taxon>
        <taxon>eudicotyledons</taxon>
        <taxon>Gunneridae</taxon>
        <taxon>Pentapetalae</taxon>
        <taxon>rosids</taxon>
        <taxon>fabids</taxon>
        <taxon>Malpighiales</taxon>
        <taxon>Euphorbiaceae</taxon>
        <taxon>Acalyphoideae</taxon>
        <taxon>Acalypheae</taxon>
        <taxon>Ricinus</taxon>
    </lineage>
</organism>
<dbReference type="GO" id="GO:0005794">
    <property type="term" value="C:Golgi apparatus"/>
    <property type="evidence" value="ECO:0000318"/>
    <property type="project" value="GO_Central"/>
</dbReference>
<accession>B9SQN6</accession>
<feature type="domain" description="Trichome birefringence-like C-terminal" evidence="2">
    <location>
        <begin position="25"/>
        <end position="202"/>
    </location>
</feature>
<dbReference type="EMBL" id="EQ974089">
    <property type="protein sequence ID" value="EEF34063.1"/>
    <property type="molecule type" value="Genomic_DNA"/>
</dbReference>
<proteinExistence type="inferred from homology"/>
<dbReference type="GO" id="GO:0016413">
    <property type="term" value="F:O-acetyltransferase activity"/>
    <property type="evidence" value="ECO:0000318"/>
    <property type="project" value="GO_Central"/>
</dbReference>
<evidence type="ECO:0000256" key="1">
    <source>
        <dbReference type="ARBA" id="ARBA00007727"/>
    </source>
</evidence>
<dbReference type="InParanoid" id="B9SQN6"/>